<evidence type="ECO:0000313" key="1">
    <source>
        <dbReference type="EMBL" id="KAJ9600686.1"/>
    </source>
</evidence>
<keyword evidence="2" id="KW-1185">Reference proteome</keyword>
<evidence type="ECO:0000313" key="2">
    <source>
        <dbReference type="Proteomes" id="UP001233999"/>
    </source>
</evidence>
<name>A0AAD8ESI0_DIPPU</name>
<reference evidence="1" key="2">
    <citation type="submission" date="2023-05" db="EMBL/GenBank/DDBJ databases">
        <authorList>
            <person name="Fouks B."/>
        </authorList>
    </citation>
    <scope>NUCLEOTIDE SEQUENCE</scope>
    <source>
        <strain evidence="1">Stay&amp;Tobe</strain>
        <tissue evidence="1">Testes</tissue>
    </source>
</reference>
<proteinExistence type="predicted"/>
<feature type="non-terminal residue" evidence="1">
    <location>
        <position position="1"/>
    </location>
</feature>
<feature type="non-terminal residue" evidence="1">
    <location>
        <position position="99"/>
    </location>
</feature>
<dbReference type="Proteomes" id="UP001233999">
    <property type="component" value="Unassembled WGS sequence"/>
</dbReference>
<dbReference type="AlphaFoldDB" id="A0AAD8ESI0"/>
<sequence length="99" mass="11786">IRGHCNQVFWEGLEYFRSAVLIQREVLQRESVSLLSFDKMRHSSFSSNIEILRRRQSLITSCINNGFLWSHVEPHDLREEEEFLPIDITPVTNKVLRMR</sequence>
<dbReference type="EMBL" id="JASPKZ010000129">
    <property type="protein sequence ID" value="KAJ9600686.1"/>
    <property type="molecule type" value="Genomic_DNA"/>
</dbReference>
<comment type="caution">
    <text evidence="1">The sequence shown here is derived from an EMBL/GenBank/DDBJ whole genome shotgun (WGS) entry which is preliminary data.</text>
</comment>
<protein>
    <submittedName>
        <fullName evidence="1">Uncharacterized protein</fullName>
    </submittedName>
</protein>
<gene>
    <name evidence="1" type="ORF">L9F63_026175</name>
</gene>
<reference evidence="1" key="1">
    <citation type="journal article" date="2023" name="IScience">
        <title>Live-bearing cockroach genome reveals convergent evolutionary mechanisms linked to viviparity in insects and beyond.</title>
        <authorList>
            <person name="Fouks B."/>
            <person name="Harrison M.C."/>
            <person name="Mikhailova A.A."/>
            <person name="Marchal E."/>
            <person name="English S."/>
            <person name="Carruthers M."/>
            <person name="Jennings E.C."/>
            <person name="Chiamaka E.L."/>
            <person name="Frigard R.A."/>
            <person name="Pippel M."/>
            <person name="Attardo G.M."/>
            <person name="Benoit J.B."/>
            <person name="Bornberg-Bauer E."/>
            <person name="Tobe S.S."/>
        </authorList>
    </citation>
    <scope>NUCLEOTIDE SEQUENCE</scope>
    <source>
        <strain evidence="1">Stay&amp;Tobe</strain>
    </source>
</reference>
<accession>A0AAD8ESI0</accession>
<organism evidence="1 2">
    <name type="scientific">Diploptera punctata</name>
    <name type="common">Pacific beetle cockroach</name>
    <dbReference type="NCBI Taxonomy" id="6984"/>
    <lineage>
        <taxon>Eukaryota</taxon>
        <taxon>Metazoa</taxon>
        <taxon>Ecdysozoa</taxon>
        <taxon>Arthropoda</taxon>
        <taxon>Hexapoda</taxon>
        <taxon>Insecta</taxon>
        <taxon>Pterygota</taxon>
        <taxon>Neoptera</taxon>
        <taxon>Polyneoptera</taxon>
        <taxon>Dictyoptera</taxon>
        <taxon>Blattodea</taxon>
        <taxon>Blaberoidea</taxon>
        <taxon>Blaberidae</taxon>
        <taxon>Diplopterinae</taxon>
        <taxon>Diploptera</taxon>
    </lineage>
</organism>